<dbReference type="PANTHER" id="PTHR17985:SF8">
    <property type="entry name" value="TRANSPORT AND GOLGI ORGANIZATION PROTEIN 2 HOMOLOG"/>
    <property type="match status" value="1"/>
</dbReference>
<sequence length="279" mass="30340">MRRRQADLAPLALFSSHPLFSCAGSVLSGAGSVGRVCTVVIDVPAAPSDPVRLLAVRDEDRDRPWRGVGPWWPDRSGVLGVRDDRAGGAWLAVDPDRRRLAVLLNREDLSTRGDDEVVSRGAIALDALGDGIPDQPPTRGFNLVDVDATGAHLVEWDGRESRRTRLSPGTHMVAHHAVDDPGTPRIARWLEEFRRAGLGEGSGWWEPWMNVVERATRDPGSSVLRRDAHDGLVLESLLICAASIGPDGVEVREARLAEPGHWDAGLPTRLLSGDPLSRR</sequence>
<dbReference type="AlphaFoldDB" id="E8N997"/>
<dbReference type="EMBL" id="AP012052">
    <property type="protein sequence ID" value="BAJ75743.1"/>
    <property type="molecule type" value="Genomic_DNA"/>
</dbReference>
<dbReference type="RefSeq" id="WP_013585868.1">
    <property type="nucleotide sequence ID" value="NC_015125.1"/>
</dbReference>
<dbReference type="STRING" id="979556.MTES_2779"/>
<reference evidence="2 3" key="1">
    <citation type="journal article" date="2011" name="J. Bacteriol.">
        <title>Genome sequence of Microbacterium testaceum StLB037, an N-acylhomoserine lactone-degrading bacterium isolated from potato leaves.</title>
        <authorList>
            <person name="Morohoshi T."/>
            <person name="Wang W.-Z."/>
            <person name="Someya N."/>
            <person name="Ikeda T."/>
        </authorList>
    </citation>
    <scope>NUCLEOTIDE SEQUENCE [LARGE SCALE GENOMIC DNA]</scope>
    <source>
        <strain evidence="2 3">StLB037</strain>
    </source>
</reference>
<proteinExistence type="predicted"/>
<accession>E8N997</accession>
<reference key="2">
    <citation type="submission" date="2011-02" db="EMBL/GenBank/DDBJ databases">
        <title>Genome sequence of Microbacterium testaceum StLB037.</title>
        <authorList>
            <person name="Morohoshi T."/>
            <person name="Wang W.Z."/>
            <person name="Someya N."/>
            <person name="Ikeda T."/>
        </authorList>
    </citation>
    <scope>NUCLEOTIDE SEQUENCE</scope>
    <source>
        <strain>StLB037</strain>
    </source>
</reference>
<dbReference type="HOGENOM" id="CLU_047037_2_1_11"/>
<evidence type="ECO:0000313" key="3">
    <source>
        <dbReference type="Proteomes" id="UP000008975"/>
    </source>
</evidence>
<keyword evidence="1" id="KW-0732">Signal</keyword>
<dbReference type="eggNOG" id="COG3332">
    <property type="taxonomic scope" value="Bacteria"/>
</dbReference>
<feature type="signal peptide" evidence="1">
    <location>
        <begin position="1"/>
        <end position="23"/>
    </location>
</feature>
<dbReference type="PANTHER" id="PTHR17985">
    <property type="entry name" value="SER/THR-RICH PROTEIN T10 IN DGCR REGION"/>
    <property type="match status" value="1"/>
</dbReference>
<protein>
    <submittedName>
        <fullName evidence="2">Uncharacterized conserved protein</fullName>
    </submittedName>
</protein>
<name>E8N997_MICTS</name>
<gene>
    <name evidence="2" type="ordered locus">MTES_2779</name>
</gene>
<dbReference type="KEGG" id="mts:MTES_2779"/>
<feature type="chain" id="PRO_5039667232" evidence="1">
    <location>
        <begin position="24"/>
        <end position="279"/>
    </location>
</feature>
<dbReference type="Pfam" id="PF05742">
    <property type="entry name" value="TANGO2"/>
    <property type="match status" value="1"/>
</dbReference>
<dbReference type="InterPro" id="IPR008551">
    <property type="entry name" value="TANGO2"/>
</dbReference>
<dbReference type="Proteomes" id="UP000008975">
    <property type="component" value="Chromosome"/>
</dbReference>
<evidence type="ECO:0000313" key="2">
    <source>
        <dbReference type="EMBL" id="BAJ75743.1"/>
    </source>
</evidence>
<evidence type="ECO:0000256" key="1">
    <source>
        <dbReference type="SAM" id="SignalP"/>
    </source>
</evidence>
<organism evidence="2 3">
    <name type="scientific">Microbacterium testaceum (strain StLB037)</name>
    <dbReference type="NCBI Taxonomy" id="979556"/>
    <lineage>
        <taxon>Bacteria</taxon>
        <taxon>Bacillati</taxon>
        <taxon>Actinomycetota</taxon>
        <taxon>Actinomycetes</taxon>
        <taxon>Micrococcales</taxon>
        <taxon>Microbacteriaceae</taxon>
        <taxon>Microbacterium</taxon>
    </lineage>
</organism>